<proteinExistence type="predicted"/>
<evidence type="ECO:0000313" key="2">
    <source>
        <dbReference type="EMBL" id="HEC68387.1"/>
    </source>
</evidence>
<dbReference type="EMBL" id="DRIH01000220">
    <property type="protein sequence ID" value="HEC68387.1"/>
    <property type="molecule type" value="Genomic_DNA"/>
</dbReference>
<evidence type="ECO:0008006" key="4">
    <source>
        <dbReference type="Google" id="ProtNLM"/>
    </source>
</evidence>
<protein>
    <recommendedName>
        <fullName evidence="4">DUF2281 domain-containing protein</fullName>
    </recommendedName>
</protein>
<name>A0A7C1ZPA9_DESA2</name>
<sequence length="70" mass="8804">MYYKTKKLDIDFENLPEEAIKELYNFYEYIIYKYGRKKKVNLNEIMKNIDKLSWQMGEKLYKTRDELHER</sequence>
<dbReference type="KEGG" id="daw:HS1_000120"/>
<dbReference type="Proteomes" id="UP000885738">
    <property type="component" value="Unassembled WGS sequence"/>
</dbReference>
<dbReference type="AlphaFoldDB" id="A0A7C1ZPA9"/>
<accession>A0A7C1ZPA9</accession>
<keyword evidence="3" id="KW-1185">Reference proteome</keyword>
<gene>
    <name evidence="2" type="ORF">ENI35_06230</name>
    <name evidence="1" type="ORF">HS1_000120</name>
</gene>
<dbReference type="RefSeq" id="WP_066060247.1">
    <property type="nucleotide sequence ID" value="NZ_CP013015.1"/>
</dbReference>
<evidence type="ECO:0000313" key="1">
    <source>
        <dbReference type="EMBL" id="AMM39927.1"/>
    </source>
</evidence>
<organism evidence="2">
    <name type="scientific">Desulfofervidus auxilii</name>
    <dbReference type="NCBI Taxonomy" id="1621989"/>
    <lineage>
        <taxon>Bacteria</taxon>
        <taxon>Pseudomonadati</taxon>
        <taxon>Thermodesulfobacteriota</taxon>
        <taxon>Candidatus Desulfofervidia</taxon>
        <taxon>Candidatus Desulfofervidales</taxon>
        <taxon>Candidatus Desulfofervidaceae</taxon>
        <taxon>Candidatus Desulfofervidus</taxon>
    </lineage>
</organism>
<dbReference type="Proteomes" id="UP000070560">
    <property type="component" value="Chromosome"/>
</dbReference>
<reference evidence="2" key="2">
    <citation type="journal article" date="2020" name="mSystems">
        <title>Genome- and Community-Level Interaction Insights into Carbon Utilization and Element Cycling Functions of Hydrothermarchaeota in Hydrothermal Sediment.</title>
        <authorList>
            <person name="Zhou Z."/>
            <person name="Liu Y."/>
            <person name="Xu W."/>
            <person name="Pan J."/>
            <person name="Luo Z.H."/>
            <person name="Li M."/>
        </authorList>
    </citation>
    <scope>NUCLEOTIDE SEQUENCE [LARGE SCALE GENOMIC DNA]</scope>
    <source>
        <strain evidence="2">HyVt-389</strain>
    </source>
</reference>
<dbReference type="EMBL" id="CP013015">
    <property type="protein sequence ID" value="AMM39927.1"/>
    <property type="molecule type" value="Genomic_DNA"/>
</dbReference>
<evidence type="ECO:0000313" key="3">
    <source>
        <dbReference type="Proteomes" id="UP000070560"/>
    </source>
</evidence>
<reference evidence="1 3" key="1">
    <citation type="submission" date="2015-10" db="EMBL/GenBank/DDBJ databases">
        <title>Candidatus Desulfofervidus auxilii, a hydrogenotrophic sulfate-reducing bacterium involved in the thermophilic anaerobic oxidation of methane.</title>
        <authorList>
            <person name="Krukenberg V."/>
            <person name="Richter M."/>
            <person name="Wegener G."/>
        </authorList>
    </citation>
    <scope>NUCLEOTIDE SEQUENCE [LARGE SCALE GENOMIC DNA]</scope>
    <source>
        <strain evidence="1 3">HS1</strain>
    </source>
</reference>